<dbReference type="CDD" id="cd11642">
    <property type="entry name" value="SUMT"/>
    <property type="match status" value="1"/>
</dbReference>
<dbReference type="Gene3D" id="3.30.950.10">
    <property type="entry name" value="Methyltransferase, Cobalt-precorrin-4 Transmethylase, Domain 2"/>
    <property type="match status" value="1"/>
</dbReference>
<keyword evidence="4 13" id="KW-0489">Methyltransferase</keyword>
<keyword evidence="9" id="KW-0627">Porphyrin biosynthesis</keyword>
<dbReference type="FunFam" id="3.30.950.10:FF:000001">
    <property type="entry name" value="Siroheme synthase"/>
    <property type="match status" value="1"/>
</dbReference>
<evidence type="ECO:0000256" key="11">
    <source>
        <dbReference type="ARBA" id="ARBA00025705"/>
    </source>
</evidence>
<keyword evidence="3" id="KW-0169">Cobalamin biosynthesis</keyword>
<reference evidence="16 17" key="1">
    <citation type="journal article" date="2016" name="Genome Announc.">
        <title>Draft Genome Sequence of 'Halomonas chromatireducens' Strain AGD 8-3, a Haloalkaliphilic Chromate- and Selenite-Reducing Gammaproteobacterium.</title>
        <authorList>
            <person name="Sharko F.S."/>
            <person name="Shapovalova A.A."/>
            <person name="Tsygankova S.V."/>
            <person name="Komova A.V."/>
            <person name="Boulygina E.S."/>
            <person name="Teslyuk A.B."/>
            <person name="Gotovtsev P.M."/>
            <person name="Namsaraev Z.B."/>
            <person name="Khijniak T.V."/>
            <person name="Nedoluzhko A.V."/>
            <person name="Vasilov R.G."/>
        </authorList>
    </citation>
    <scope>NUCLEOTIDE SEQUENCE [LARGE SCALE GENOMIC DNA]</scope>
    <source>
        <strain evidence="16 17">AGD 8-3</strain>
    </source>
</reference>
<dbReference type="AlphaFoldDB" id="A0A0X8HDV4"/>
<evidence type="ECO:0000256" key="7">
    <source>
        <dbReference type="ARBA" id="ARBA00023002"/>
    </source>
</evidence>
<dbReference type="RefSeq" id="WP_066447630.1">
    <property type="nucleotide sequence ID" value="NZ_CP014226.1"/>
</dbReference>
<dbReference type="EC" id="2.1.1.107" evidence="2"/>
<dbReference type="GO" id="GO:0032259">
    <property type="term" value="P:methylation"/>
    <property type="evidence" value="ECO:0007669"/>
    <property type="project" value="UniProtKB-KW"/>
</dbReference>
<dbReference type="GO" id="GO:0016491">
    <property type="term" value="F:oxidoreductase activity"/>
    <property type="evidence" value="ECO:0007669"/>
    <property type="project" value="UniProtKB-KW"/>
</dbReference>
<evidence type="ECO:0000256" key="13">
    <source>
        <dbReference type="RuleBase" id="RU003960"/>
    </source>
</evidence>
<evidence type="ECO:0000256" key="4">
    <source>
        <dbReference type="ARBA" id="ARBA00022603"/>
    </source>
</evidence>
<dbReference type="PANTHER" id="PTHR45790">
    <property type="entry name" value="SIROHEME SYNTHASE-RELATED"/>
    <property type="match status" value="1"/>
</dbReference>
<protein>
    <recommendedName>
        <fullName evidence="2">uroporphyrinogen-III C-methyltransferase</fullName>
        <ecNumber evidence="2">2.1.1.107</ecNumber>
    </recommendedName>
</protein>
<dbReference type="GO" id="GO:0004851">
    <property type="term" value="F:uroporphyrin-III C-methyltransferase activity"/>
    <property type="evidence" value="ECO:0007669"/>
    <property type="project" value="UniProtKB-EC"/>
</dbReference>
<keyword evidence="10" id="KW-0511">Multifunctional enzyme</keyword>
<dbReference type="SUPFAM" id="SSF53790">
    <property type="entry name" value="Tetrapyrrole methylase"/>
    <property type="match status" value="1"/>
</dbReference>
<dbReference type="PANTHER" id="PTHR45790:SF1">
    <property type="entry name" value="SIROHEME SYNTHASE"/>
    <property type="match status" value="1"/>
</dbReference>
<dbReference type="GO" id="GO:0009236">
    <property type="term" value="P:cobalamin biosynthetic process"/>
    <property type="evidence" value="ECO:0007669"/>
    <property type="project" value="UniProtKB-KW"/>
</dbReference>
<dbReference type="InterPro" id="IPR003043">
    <property type="entry name" value="Uropor_MeTrfase_CS"/>
</dbReference>
<reference evidence="16 17" key="2">
    <citation type="submission" date="2016-02" db="EMBL/GenBank/DDBJ databases">
        <authorList>
            <person name="Wen L."/>
            <person name="He K."/>
            <person name="Yang H."/>
        </authorList>
    </citation>
    <scope>NUCLEOTIDE SEQUENCE [LARGE SCALE GENOMIC DNA]</scope>
    <source>
        <strain evidence="16 17">AGD 8-3</strain>
    </source>
</reference>
<dbReference type="FunFam" id="3.40.1010.10:FF:000001">
    <property type="entry name" value="Siroheme synthase"/>
    <property type="match status" value="1"/>
</dbReference>
<evidence type="ECO:0000313" key="16">
    <source>
        <dbReference type="EMBL" id="AMD00779.1"/>
    </source>
</evidence>
<keyword evidence="8" id="KW-0456">Lyase</keyword>
<dbReference type="PATRIC" id="fig|507626.3.peg.1705"/>
<dbReference type="GO" id="GO:0019354">
    <property type="term" value="P:siroheme biosynthetic process"/>
    <property type="evidence" value="ECO:0007669"/>
    <property type="project" value="UniProtKB-UniPathway"/>
</dbReference>
<evidence type="ECO:0000256" key="3">
    <source>
        <dbReference type="ARBA" id="ARBA00022573"/>
    </source>
</evidence>
<keyword evidence="6" id="KW-0949">S-adenosyl-L-methionine</keyword>
<comment type="pathway">
    <text evidence="11">Porphyrin-containing compound metabolism; siroheme biosynthesis; precorrin-2 from uroporphyrinogen III: step 1/1.</text>
</comment>
<dbReference type="InterPro" id="IPR000878">
    <property type="entry name" value="4pyrrol_Mease"/>
</dbReference>
<proteinExistence type="inferred from homology"/>
<dbReference type="Pfam" id="PF00590">
    <property type="entry name" value="TP_methylase"/>
    <property type="match status" value="1"/>
</dbReference>
<evidence type="ECO:0000256" key="10">
    <source>
        <dbReference type="ARBA" id="ARBA00023268"/>
    </source>
</evidence>
<dbReference type="InterPro" id="IPR014776">
    <property type="entry name" value="4pyrrole_Mease_sub2"/>
</dbReference>
<evidence type="ECO:0000259" key="15">
    <source>
        <dbReference type="Pfam" id="PF00590"/>
    </source>
</evidence>
<keyword evidence="7" id="KW-0560">Oxidoreductase</keyword>
<feature type="region of interest" description="Disordered" evidence="14">
    <location>
        <begin position="273"/>
        <end position="295"/>
    </location>
</feature>
<dbReference type="UniPathway" id="UPA00262">
    <property type="reaction ID" value="UER00211"/>
</dbReference>
<dbReference type="PROSITE" id="PS00840">
    <property type="entry name" value="SUMT_2"/>
    <property type="match status" value="1"/>
</dbReference>
<name>A0A0X8HDV4_9GAMM</name>
<dbReference type="Proteomes" id="UP000063387">
    <property type="component" value="Chromosome"/>
</dbReference>
<dbReference type="InterPro" id="IPR050161">
    <property type="entry name" value="Siro_Cobalamin_biosynth"/>
</dbReference>
<evidence type="ECO:0000256" key="14">
    <source>
        <dbReference type="SAM" id="MobiDB-lite"/>
    </source>
</evidence>
<dbReference type="Gene3D" id="3.40.1010.10">
    <property type="entry name" value="Cobalt-precorrin-4 Transmethylase, Domain 1"/>
    <property type="match status" value="1"/>
</dbReference>
<gene>
    <name evidence="16" type="primary">cysG_1</name>
    <name evidence="16" type="ORF">LOKO_01711</name>
</gene>
<evidence type="ECO:0000256" key="2">
    <source>
        <dbReference type="ARBA" id="ARBA00012162"/>
    </source>
</evidence>
<evidence type="ECO:0000256" key="9">
    <source>
        <dbReference type="ARBA" id="ARBA00023244"/>
    </source>
</evidence>
<dbReference type="GO" id="GO:0016829">
    <property type="term" value="F:lyase activity"/>
    <property type="evidence" value="ECO:0007669"/>
    <property type="project" value="UniProtKB-KW"/>
</dbReference>
<evidence type="ECO:0000256" key="8">
    <source>
        <dbReference type="ARBA" id="ARBA00023239"/>
    </source>
</evidence>
<sequence length="295" mass="31493">MITHRHSRNLSFDLDEAPLASGEVAIVGAGPGDPGLLTLRALSLLQQADCLVFDRLVSQEVLALASASARRYYVGKASRCHALTQDETNALLVRLAGEGKRVLRLKGGDPYIFGRGGEEAEYLIEHGVGFRVVPGITSASGCSTYSGFPLTHRDFAQSVTFVTGHCKADNALDLNWAALAVPNHTAVFYMGLANAGLISRELQRNGLPASHPVALVERGTTPQQRHVLATLGDVVEVIERENFQPPTLIVVGEVVRLADTLAPAMTRMTRRDAEAVTGANSDSADAPAEMGRMAL</sequence>
<dbReference type="InterPro" id="IPR035996">
    <property type="entry name" value="4pyrrol_Methylase_sf"/>
</dbReference>
<evidence type="ECO:0000256" key="6">
    <source>
        <dbReference type="ARBA" id="ARBA00022691"/>
    </source>
</evidence>
<evidence type="ECO:0000256" key="12">
    <source>
        <dbReference type="ARBA" id="ARBA00060548"/>
    </source>
</evidence>
<dbReference type="PROSITE" id="PS00839">
    <property type="entry name" value="SUMT_1"/>
    <property type="match status" value="1"/>
</dbReference>
<dbReference type="InterPro" id="IPR014777">
    <property type="entry name" value="4pyrrole_Mease_sub1"/>
</dbReference>
<evidence type="ECO:0000256" key="1">
    <source>
        <dbReference type="ARBA" id="ARBA00005879"/>
    </source>
</evidence>
<keyword evidence="5 13" id="KW-0808">Transferase</keyword>
<accession>A0A0X8HDV4</accession>
<dbReference type="STRING" id="507626.LOKO_01711"/>
<dbReference type="NCBIfam" id="TIGR01469">
    <property type="entry name" value="cobA_cysG_Cterm"/>
    <property type="match status" value="1"/>
</dbReference>
<comment type="pathway">
    <text evidence="12">Cofactor biosynthesis; adenosylcobalamin biosynthesis; precorrin-2 from uroporphyrinogen III: step 1/1.</text>
</comment>
<dbReference type="InterPro" id="IPR006366">
    <property type="entry name" value="CobA/CysG_C"/>
</dbReference>
<dbReference type="EMBL" id="CP014226">
    <property type="protein sequence ID" value="AMD00779.1"/>
    <property type="molecule type" value="Genomic_DNA"/>
</dbReference>
<organism evidence="16 17">
    <name type="scientific">Halomonas chromatireducens</name>
    <dbReference type="NCBI Taxonomy" id="507626"/>
    <lineage>
        <taxon>Bacteria</taxon>
        <taxon>Pseudomonadati</taxon>
        <taxon>Pseudomonadota</taxon>
        <taxon>Gammaproteobacteria</taxon>
        <taxon>Oceanospirillales</taxon>
        <taxon>Halomonadaceae</taxon>
        <taxon>Halomonas</taxon>
    </lineage>
</organism>
<dbReference type="KEGG" id="hco:LOKO_01711"/>
<comment type="similarity">
    <text evidence="1 13">Belongs to the precorrin methyltransferase family.</text>
</comment>
<keyword evidence="17" id="KW-1185">Reference proteome</keyword>
<dbReference type="OrthoDB" id="9815856at2"/>
<dbReference type="NCBIfam" id="NF004790">
    <property type="entry name" value="PRK06136.1"/>
    <property type="match status" value="1"/>
</dbReference>
<evidence type="ECO:0000313" key="17">
    <source>
        <dbReference type="Proteomes" id="UP000063387"/>
    </source>
</evidence>
<feature type="domain" description="Tetrapyrrole methylase" evidence="15">
    <location>
        <begin position="24"/>
        <end position="234"/>
    </location>
</feature>
<evidence type="ECO:0000256" key="5">
    <source>
        <dbReference type="ARBA" id="ARBA00022679"/>
    </source>
</evidence>